<evidence type="ECO:0000313" key="3">
    <source>
        <dbReference type="EMBL" id="RUS70967.1"/>
    </source>
</evidence>
<proteinExistence type="predicted"/>
<feature type="transmembrane region" description="Helical" evidence="2">
    <location>
        <begin position="175"/>
        <end position="197"/>
    </location>
</feature>
<evidence type="ECO:0008006" key="5">
    <source>
        <dbReference type="Google" id="ProtNLM"/>
    </source>
</evidence>
<dbReference type="STRING" id="188477.A0A433SP14"/>
<dbReference type="AlphaFoldDB" id="A0A433SP14"/>
<keyword evidence="4" id="KW-1185">Reference proteome</keyword>
<dbReference type="InterPro" id="IPR037185">
    <property type="entry name" value="EmrE-like"/>
</dbReference>
<keyword evidence="2" id="KW-1133">Transmembrane helix</keyword>
<dbReference type="Proteomes" id="UP000271974">
    <property type="component" value="Unassembled WGS sequence"/>
</dbReference>
<accession>A0A433SP14</accession>
<keyword evidence="2" id="KW-0812">Transmembrane</keyword>
<feature type="transmembrane region" description="Helical" evidence="2">
    <location>
        <begin position="356"/>
        <end position="375"/>
    </location>
</feature>
<feature type="compositionally biased region" description="Basic and acidic residues" evidence="1">
    <location>
        <begin position="596"/>
        <end position="606"/>
    </location>
</feature>
<feature type="compositionally biased region" description="Acidic residues" evidence="1">
    <location>
        <begin position="123"/>
        <end position="138"/>
    </location>
</feature>
<feature type="transmembrane region" description="Helical" evidence="2">
    <location>
        <begin position="323"/>
        <end position="344"/>
    </location>
</feature>
<dbReference type="OrthoDB" id="29773at2759"/>
<dbReference type="EMBL" id="RQTK01001294">
    <property type="protein sequence ID" value="RUS70967.1"/>
    <property type="molecule type" value="Genomic_DNA"/>
</dbReference>
<feature type="region of interest" description="Disordered" evidence="1">
    <location>
        <begin position="115"/>
        <end position="138"/>
    </location>
</feature>
<feature type="compositionally biased region" description="Acidic residues" evidence="1">
    <location>
        <begin position="430"/>
        <end position="442"/>
    </location>
</feature>
<feature type="region of interest" description="Disordered" evidence="1">
    <location>
        <begin position="426"/>
        <end position="622"/>
    </location>
</feature>
<dbReference type="SUPFAM" id="SSF103481">
    <property type="entry name" value="Multidrug resistance efflux transporter EmrE"/>
    <property type="match status" value="1"/>
</dbReference>
<reference evidence="3 4" key="1">
    <citation type="submission" date="2019-01" db="EMBL/GenBank/DDBJ databases">
        <title>A draft genome assembly of the solar-powered sea slug Elysia chlorotica.</title>
        <authorList>
            <person name="Cai H."/>
            <person name="Li Q."/>
            <person name="Fang X."/>
            <person name="Li J."/>
            <person name="Curtis N.E."/>
            <person name="Altenburger A."/>
            <person name="Shibata T."/>
            <person name="Feng M."/>
            <person name="Maeda T."/>
            <person name="Schwartz J.A."/>
            <person name="Shigenobu S."/>
            <person name="Lundholm N."/>
            <person name="Nishiyama T."/>
            <person name="Yang H."/>
            <person name="Hasebe M."/>
            <person name="Li S."/>
            <person name="Pierce S.K."/>
            <person name="Wang J."/>
        </authorList>
    </citation>
    <scope>NUCLEOTIDE SEQUENCE [LARGE SCALE GENOMIC DNA]</scope>
    <source>
        <strain evidence="3">EC2010</strain>
        <tissue evidence="3">Whole organism of an adult</tissue>
    </source>
</reference>
<feature type="compositionally biased region" description="Polar residues" evidence="1">
    <location>
        <begin position="468"/>
        <end position="493"/>
    </location>
</feature>
<feature type="transmembrane region" description="Helical" evidence="2">
    <location>
        <begin position="277"/>
        <end position="295"/>
    </location>
</feature>
<feature type="transmembrane region" description="Helical" evidence="2">
    <location>
        <begin position="149"/>
        <end position="169"/>
    </location>
</feature>
<evidence type="ECO:0000256" key="2">
    <source>
        <dbReference type="SAM" id="Phobius"/>
    </source>
</evidence>
<evidence type="ECO:0000313" key="4">
    <source>
        <dbReference type="Proteomes" id="UP000271974"/>
    </source>
</evidence>
<keyword evidence="2" id="KW-0472">Membrane</keyword>
<sequence>MAPSVGAIMRGMAFVAIGLLKALCDRWQLETNAMGRNTSHTFNHLIVLIFMEQLLQMCLLLFYNAMDKNWLGCGIFYHGDLVHRVNPNIVLGQGELNANLDDRGTAINIEEDDMGQVNHAQSDEEEEEEEEEEEYFLDEEPRRRKPSRFLYLIPGFLWVFSTFLVHFGLDLTYGSSFIMLKGTMTLFTALLGIAFLAQQLFCHVWIGILLSCSGFAIAGLADFLKKPQGGYEKYGVASGVLLIMMSQICIAIKLIYEEKYLRKHSIHPMKFLGGEGVFGFLMCGALLVVFCVVPVNDYYNYVIPKTQHLEDIVDTVIQLGNSWRLIVAFVGSLLLHVVWNYLGLLMVRDHGALPRIMIETLVWMFYWVVCLSLQWENFYVGQVPGLCVIAVGLLFYGNILPLFSVCDPRVADINLSRMYLNREHHRYEPLDEQDGEQVQDGDDTSRNRQGEDEGAEAAGGSSGRKPTGASSGLTTQAGSSRAQLAQDGATATESSDDEYDENGRPKDGNGACNRAYNGDSSSDEEKAEDKGTDPIRARQLGGRGTVNFSSGEEEDEDTTRKVEAARSRSRHSNSSDDNHNNDEDDELLSIEPPQQRNDDSSSRSSHDSNGSNHNDDERLLQA</sequence>
<comment type="caution">
    <text evidence="3">The sequence shown here is derived from an EMBL/GenBank/DDBJ whole genome shotgun (WGS) entry which is preliminary data.</text>
</comment>
<gene>
    <name evidence="3" type="ORF">EGW08_021268</name>
</gene>
<protein>
    <recommendedName>
        <fullName evidence="5">EamA domain-containing protein</fullName>
    </recommendedName>
</protein>
<feature type="compositionally biased region" description="Basic and acidic residues" evidence="1">
    <location>
        <begin position="613"/>
        <end position="622"/>
    </location>
</feature>
<dbReference type="PANTHER" id="PTHR13146">
    <property type="match status" value="1"/>
</dbReference>
<feature type="compositionally biased region" description="Basic and acidic residues" evidence="1">
    <location>
        <begin position="523"/>
        <end position="536"/>
    </location>
</feature>
<organism evidence="3 4">
    <name type="scientific">Elysia chlorotica</name>
    <name type="common">Eastern emerald elysia</name>
    <name type="synonym">Sea slug</name>
    <dbReference type="NCBI Taxonomy" id="188477"/>
    <lineage>
        <taxon>Eukaryota</taxon>
        <taxon>Metazoa</taxon>
        <taxon>Spiralia</taxon>
        <taxon>Lophotrochozoa</taxon>
        <taxon>Mollusca</taxon>
        <taxon>Gastropoda</taxon>
        <taxon>Heterobranchia</taxon>
        <taxon>Euthyneura</taxon>
        <taxon>Panpulmonata</taxon>
        <taxon>Sacoglossa</taxon>
        <taxon>Placobranchoidea</taxon>
        <taxon>Plakobranchidae</taxon>
        <taxon>Elysia</taxon>
    </lineage>
</organism>
<feature type="transmembrane region" description="Helical" evidence="2">
    <location>
        <begin position="236"/>
        <end position="256"/>
    </location>
</feature>
<name>A0A433SP14_ELYCH</name>
<feature type="transmembrane region" description="Helical" evidence="2">
    <location>
        <begin position="381"/>
        <end position="403"/>
    </location>
</feature>
<dbReference type="GO" id="GO:0016020">
    <property type="term" value="C:membrane"/>
    <property type="evidence" value="ECO:0007669"/>
    <property type="project" value="TreeGrafter"/>
</dbReference>
<feature type="transmembrane region" description="Helical" evidence="2">
    <location>
        <begin position="204"/>
        <end position="224"/>
    </location>
</feature>
<feature type="transmembrane region" description="Helical" evidence="2">
    <location>
        <begin position="40"/>
        <end position="62"/>
    </location>
</feature>
<evidence type="ECO:0000256" key="1">
    <source>
        <dbReference type="SAM" id="MobiDB-lite"/>
    </source>
</evidence>
<dbReference type="PANTHER" id="PTHR13146:SF0">
    <property type="entry name" value="SOLUTE CARRIER FAMILY 35 MEMBER F6"/>
    <property type="match status" value="1"/>
</dbReference>